<reference evidence="3" key="1">
    <citation type="submission" date="2016-06" db="EMBL/GenBank/DDBJ databases">
        <title>Parallel loss of symbiosis genes in relatives of nitrogen-fixing non-legume Parasponia.</title>
        <authorList>
            <person name="Van Velzen R."/>
            <person name="Holmer R."/>
            <person name="Bu F."/>
            <person name="Rutten L."/>
            <person name="Van Zeijl A."/>
            <person name="Liu W."/>
            <person name="Santuari L."/>
            <person name="Cao Q."/>
            <person name="Sharma T."/>
            <person name="Shen D."/>
            <person name="Roswanjaya Y."/>
            <person name="Wardhani T."/>
            <person name="Kalhor M.S."/>
            <person name="Jansen J."/>
            <person name="Van den Hoogen J."/>
            <person name="Gungor B."/>
            <person name="Hartog M."/>
            <person name="Hontelez J."/>
            <person name="Verver J."/>
            <person name="Yang W.-C."/>
            <person name="Schijlen E."/>
            <person name="Repin R."/>
            <person name="Schilthuizen M."/>
            <person name="Schranz E."/>
            <person name="Heidstra R."/>
            <person name="Miyata K."/>
            <person name="Fedorova E."/>
            <person name="Kohlen W."/>
            <person name="Bisseling T."/>
            <person name="Smit S."/>
            <person name="Geurts R."/>
        </authorList>
    </citation>
    <scope>NUCLEOTIDE SEQUENCE [LARGE SCALE GENOMIC DNA]</scope>
    <source>
        <strain evidence="3">cv. WU1-14</strain>
    </source>
</reference>
<comment type="caution">
    <text evidence="2">The sequence shown here is derived from an EMBL/GenBank/DDBJ whole genome shotgun (WGS) entry which is preliminary data.</text>
</comment>
<dbReference type="AlphaFoldDB" id="A0A2P5CXY4"/>
<evidence type="ECO:0000256" key="1">
    <source>
        <dbReference type="SAM" id="Phobius"/>
    </source>
</evidence>
<keyword evidence="1" id="KW-0812">Transmembrane</keyword>
<dbReference type="EMBL" id="JXTB01000084">
    <property type="protein sequence ID" value="PON65896.1"/>
    <property type="molecule type" value="Genomic_DNA"/>
</dbReference>
<feature type="transmembrane region" description="Helical" evidence="1">
    <location>
        <begin position="35"/>
        <end position="57"/>
    </location>
</feature>
<organism evidence="2 3">
    <name type="scientific">Parasponia andersonii</name>
    <name type="common">Sponia andersonii</name>
    <dbReference type="NCBI Taxonomy" id="3476"/>
    <lineage>
        <taxon>Eukaryota</taxon>
        <taxon>Viridiplantae</taxon>
        <taxon>Streptophyta</taxon>
        <taxon>Embryophyta</taxon>
        <taxon>Tracheophyta</taxon>
        <taxon>Spermatophyta</taxon>
        <taxon>Magnoliopsida</taxon>
        <taxon>eudicotyledons</taxon>
        <taxon>Gunneridae</taxon>
        <taxon>Pentapetalae</taxon>
        <taxon>rosids</taxon>
        <taxon>fabids</taxon>
        <taxon>Rosales</taxon>
        <taxon>Cannabaceae</taxon>
        <taxon>Parasponia</taxon>
    </lineage>
</organism>
<gene>
    <name evidence="2" type="ORF">PanWU01x14_113850</name>
</gene>
<proteinExistence type="predicted"/>
<keyword evidence="1" id="KW-0472">Membrane</keyword>
<accession>A0A2P5CXY4</accession>
<keyword evidence="3" id="KW-1185">Reference proteome</keyword>
<protein>
    <submittedName>
        <fullName evidence="2">Uncharacterized protein</fullName>
    </submittedName>
</protein>
<sequence length="69" mass="7542">MPTPFSSGIRIFIDVVFKNKEAAAGVVTKDDFDRILLVATSILLVATTSIFAAYSMLEAEFWALNMGLL</sequence>
<evidence type="ECO:0000313" key="2">
    <source>
        <dbReference type="EMBL" id="PON65896.1"/>
    </source>
</evidence>
<evidence type="ECO:0000313" key="3">
    <source>
        <dbReference type="Proteomes" id="UP000237105"/>
    </source>
</evidence>
<name>A0A2P5CXY4_PARAD</name>
<dbReference type="Proteomes" id="UP000237105">
    <property type="component" value="Unassembled WGS sequence"/>
</dbReference>
<keyword evidence="1" id="KW-1133">Transmembrane helix</keyword>